<dbReference type="Proteomes" id="UP000019116">
    <property type="component" value="Chromosome 3A"/>
</dbReference>
<dbReference type="OMA" id="KSPHGSY"/>
<dbReference type="Pfam" id="PF07762">
    <property type="entry name" value="DUF1618"/>
    <property type="match status" value="1"/>
</dbReference>
<dbReference type="Gramene" id="TraesCLE_scaffold_018669_01G000100.1">
    <property type="protein sequence ID" value="TraesCLE_scaffold_018669_01G000100.1"/>
    <property type="gene ID" value="TraesCLE_scaffold_018669_01G000100"/>
</dbReference>
<keyword evidence="3" id="KW-1185">Reference proteome</keyword>
<name>A0A3B6EE49_WHEAT</name>
<dbReference type="Gramene" id="TraesROB_scaffold_011948_01G000100.1">
    <property type="protein sequence ID" value="TraesROB_scaffold_011948_01G000100.1"/>
    <property type="gene ID" value="TraesROB_scaffold_011948_01G000100"/>
</dbReference>
<dbReference type="PANTHER" id="PTHR33086:SF91">
    <property type="entry name" value="(BREAD WHEAT) HYPOTHETICAL PROTEIN"/>
    <property type="match status" value="1"/>
</dbReference>
<dbReference type="Gramene" id="TraesWEE_scaffold_009519_01G000100.1">
    <property type="protein sequence ID" value="TraesWEE_scaffold_009519_01G000100.1"/>
    <property type="gene ID" value="TraesWEE_scaffold_009519_01G000100"/>
</dbReference>
<dbReference type="Gramene" id="TraesCAD_scaffold_038551_01G000100.1">
    <property type="protein sequence ID" value="TraesCAD_scaffold_038551_01G000100.1"/>
    <property type="gene ID" value="TraesCAD_scaffold_038551_01G000100"/>
</dbReference>
<dbReference type="PANTHER" id="PTHR33086">
    <property type="entry name" value="OS05G0468200 PROTEIN-RELATED"/>
    <property type="match status" value="1"/>
</dbReference>
<dbReference type="InterPro" id="IPR011676">
    <property type="entry name" value="DUF1618"/>
</dbReference>
<dbReference type="EnsemblPlants" id="TraesCS3A02G167900.1">
    <property type="protein sequence ID" value="TraesCS3A02G167900.1"/>
    <property type="gene ID" value="TraesCS3A02G167900"/>
</dbReference>
<proteinExistence type="predicted"/>
<feature type="domain" description="DUF1618" evidence="1">
    <location>
        <begin position="69"/>
        <end position="193"/>
    </location>
</feature>
<sequence>MHQALLGLIASPGGGGHYMVSELRPIMGTDEATLLSFSSEVGKWVEHYPLPRRIFAPIGVVSHHGRLWWVDLTWGVITSDPFASDPALRFVPLPPDRVLRSREAWGESDMYRCVGVSAGKLRFVDTYYMGRVIGGTPNISVWTLPGPDSTEWTLEHEVSFGEIWADESYKATGLPVEIPTLALIHPENPDVVYFFLEKHMFGVDVRARKVVDCKLYDLVAPPRCAVASRFVRAWRLPQQQSPGMLNWSNDPILTAKDKSPHGSYPLEGLTSKTFIG</sequence>
<dbReference type="OrthoDB" id="589927at2759"/>
<dbReference type="AlphaFoldDB" id="A0A3B6EE49"/>
<dbReference type="STRING" id="4565.A0A3B6EE49"/>
<protein>
    <recommendedName>
        <fullName evidence="1">DUF1618 domain-containing protein</fullName>
    </recommendedName>
</protein>
<dbReference type="Gramene" id="TraesCS3A02G167900.1">
    <property type="protein sequence ID" value="TraesCS3A02G167900.1"/>
    <property type="gene ID" value="TraesCS3A02G167900"/>
</dbReference>
<evidence type="ECO:0000313" key="3">
    <source>
        <dbReference type="Proteomes" id="UP000019116"/>
    </source>
</evidence>
<dbReference type="Gramene" id="TraesCS3A03G0393800.1">
    <property type="protein sequence ID" value="TraesCS3A03G0393800.1.CDS"/>
    <property type="gene ID" value="TraesCS3A03G0393800"/>
</dbReference>
<reference evidence="2" key="1">
    <citation type="submission" date="2018-08" db="EMBL/GenBank/DDBJ databases">
        <authorList>
            <person name="Rossello M."/>
        </authorList>
    </citation>
    <scope>NUCLEOTIDE SEQUENCE [LARGE SCALE GENOMIC DNA]</scope>
    <source>
        <strain evidence="2">cv. Chinese Spring</strain>
    </source>
</reference>
<accession>A0A3B6EE49</accession>
<reference evidence="2" key="2">
    <citation type="submission" date="2018-10" db="UniProtKB">
        <authorList>
            <consortium name="EnsemblPlants"/>
        </authorList>
    </citation>
    <scope>IDENTIFICATION</scope>
</reference>
<evidence type="ECO:0000259" key="1">
    <source>
        <dbReference type="Pfam" id="PF07762"/>
    </source>
</evidence>
<evidence type="ECO:0000313" key="2">
    <source>
        <dbReference type="EnsemblPlants" id="TraesCS3A02G167900.1"/>
    </source>
</evidence>
<organism evidence="2">
    <name type="scientific">Triticum aestivum</name>
    <name type="common">Wheat</name>
    <dbReference type="NCBI Taxonomy" id="4565"/>
    <lineage>
        <taxon>Eukaryota</taxon>
        <taxon>Viridiplantae</taxon>
        <taxon>Streptophyta</taxon>
        <taxon>Embryophyta</taxon>
        <taxon>Tracheophyta</taxon>
        <taxon>Spermatophyta</taxon>
        <taxon>Magnoliopsida</taxon>
        <taxon>Liliopsida</taxon>
        <taxon>Poales</taxon>
        <taxon>Poaceae</taxon>
        <taxon>BOP clade</taxon>
        <taxon>Pooideae</taxon>
        <taxon>Triticodae</taxon>
        <taxon>Triticeae</taxon>
        <taxon>Triticinae</taxon>
        <taxon>Triticum</taxon>
    </lineage>
</organism>